<comment type="caution">
    <text evidence="2">The sequence shown here is derived from an EMBL/GenBank/DDBJ whole genome shotgun (WGS) entry which is preliminary data.</text>
</comment>
<accession>A0A5D3D7Q5</accession>
<dbReference type="AlphaFoldDB" id="A0A5D3D7Q5"/>
<organism evidence="2 3">
    <name type="scientific">Cucumis melo var. makuwa</name>
    <name type="common">Oriental melon</name>
    <dbReference type="NCBI Taxonomy" id="1194695"/>
    <lineage>
        <taxon>Eukaryota</taxon>
        <taxon>Viridiplantae</taxon>
        <taxon>Streptophyta</taxon>
        <taxon>Embryophyta</taxon>
        <taxon>Tracheophyta</taxon>
        <taxon>Spermatophyta</taxon>
        <taxon>Magnoliopsida</taxon>
        <taxon>eudicotyledons</taxon>
        <taxon>Gunneridae</taxon>
        <taxon>Pentapetalae</taxon>
        <taxon>rosids</taxon>
        <taxon>fabids</taxon>
        <taxon>Cucurbitales</taxon>
        <taxon>Cucurbitaceae</taxon>
        <taxon>Benincaseae</taxon>
        <taxon>Cucumis</taxon>
    </lineage>
</organism>
<evidence type="ECO:0000313" key="3">
    <source>
        <dbReference type="Proteomes" id="UP000321947"/>
    </source>
</evidence>
<feature type="compositionally biased region" description="Basic and acidic residues" evidence="1">
    <location>
        <begin position="159"/>
        <end position="184"/>
    </location>
</feature>
<dbReference type="Proteomes" id="UP000321947">
    <property type="component" value="Unassembled WGS sequence"/>
</dbReference>
<proteinExistence type="predicted"/>
<evidence type="ECO:0000256" key="1">
    <source>
        <dbReference type="SAM" id="MobiDB-lite"/>
    </source>
</evidence>
<sequence length="293" mass="34436">MMNKTTEKCPFEIVYTKAPRLTFDLTSLPKEVEIQEEVEELAKRIQKLHTEVIDHITKITKSYKKEKNKKRKEVHFQVGDLVMAYLRKKRLKTLPSDSLWVPNSILEPQKIVPERPVRKARHLYPPEKEKNQWEKAYTKKRWNSNFFPTHDKARYKPWQRDLADSNDHNEKPICKEDLKKEGQSSHHLSYLRPRSSGPKTTSISSTPLRAILYAWIMNSCFASAFEPVELLKSVVSLLKRCVQGSIQYEKGLLRSAKDQVVKSEDVSEWEDERTVPQIFAFDTFFFLVYFEAS</sequence>
<evidence type="ECO:0000313" key="2">
    <source>
        <dbReference type="EMBL" id="TYK19585.1"/>
    </source>
</evidence>
<reference evidence="2 3" key="1">
    <citation type="submission" date="2019-08" db="EMBL/GenBank/DDBJ databases">
        <title>Draft genome sequences of two oriental melons (Cucumis melo L. var makuwa).</title>
        <authorList>
            <person name="Kwon S.-Y."/>
        </authorList>
    </citation>
    <scope>NUCLEOTIDE SEQUENCE [LARGE SCALE GENOMIC DNA]</scope>
    <source>
        <strain evidence="3">cv. Chang Bougi</strain>
        <tissue evidence="2">Leaf</tissue>
    </source>
</reference>
<protein>
    <submittedName>
        <fullName evidence="2">Retrotransposon protein, putative, Ty3-gypsy subclass</fullName>
    </submittedName>
</protein>
<feature type="region of interest" description="Disordered" evidence="1">
    <location>
        <begin position="159"/>
        <end position="203"/>
    </location>
</feature>
<gene>
    <name evidence="2" type="ORF">E5676_scaffold1274G00320</name>
</gene>
<dbReference type="EMBL" id="SSTD01006850">
    <property type="protein sequence ID" value="TYK19585.1"/>
    <property type="molecule type" value="Genomic_DNA"/>
</dbReference>
<name>A0A5D3D7Q5_CUCMM</name>